<keyword evidence="2" id="KW-1185">Reference proteome</keyword>
<evidence type="ECO:0000313" key="2">
    <source>
        <dbReference type="Proteomes" id="UP000790709"/>
    </source>
</evidence>
<sequence>MLTSPLQGSKAAENTSEPAVGHTNDDASAKLVGPNAQSSSNIGHPGDNFSMDTIDAGRTSDEASPRPVVTDATRDNAPPTPTDPSVLSESLQLLKKIHQTLKDSTIAQESGTDDMSRFWATYKRHAEEYDTEFFEKYKDDMDIVLIFAGLFSAVSTSFITAMQSSLSPDPTDTTNALLMQVVHALNNTAFAGQNLEPPAWNGPGLTMIWVQSLIYASLSASLLTALGAVLGKQWLGQYRQKGLGMNDERGRRRQKKLDGAQAWHFHVVLEALPVLLQISLLLFSVALSAYVWIQQSAVGAVVISTTSLGVLFYISITVTSMISSNCPFQTPLSIALLVLWRRAHHIGTSTLIATANSMRRTQLGQTILVAWLDAQREPRHLGISKVHHRVSSWFDDRWRKVCRGRVFTDPESLSGSESMAPPDSPLKLDIPSDPSVHDAPSVKWLLETSTDPDVIAMAARNVLEVEWPAELDLSAAVAQLRNIFEGCFVYKDDLKTWQLTPFGQERALACAKALVYLDSLSCTKYSRFCGPRTRNASTYHRYSSYSDTSCVIGLNTPVHSGFH</sequence>
<dbReference type="EMBL" id="MU266650">
    <property type="protein sequence ID" value="KAH7919546.1"/>
    <property type="molecule type" value="Genomic_DNA"/>
</dbReference>
<organism evidence="1 2">
    <name type="scientific">Leucogyrophana mollusca</name>
    <dbReference type="NCBI Taxonomy" id="85980"/>
    <lineage>
        <taxon>Eukaryota</taxon>
        <taxon>Fungi</taxon>
        <taxon>Dikarya</taxon>
        <taxon>Basidiomycota</taxon>
        <taxon>Agaricomycotina</taxon>
        <taxon>Agaricomycetes</taxon>
        <taxon>Agaricomycetidae</taxon>
        <taxon>Boletales</taxon>
        <taxon>Boletales incertae sedis</taxon>
        <taxon>Leucogyrophana</taxon>
    </lineage>
</organism>
<protein>
    <submittedName>
        <fullName evidence="1">Uncharacterized protein</fullName>
    </submittedName>
</protein>
<gene>
    <name evidence="1" type="ORF">BV22DRAFT_854981</name>
</gene>
<proteinExistence type="predicted"/>
<dbReference type="Proteomes" id="UP000790709">
    <property type="component" value="Unassembled WGS sequence"/>
</dbReference>
<evidence type="ECO:0000313" key="1">
    <source>
        <dbReference type="EMBL" id="KAH7919546.1"/>
    </source>
</evidence>
<reference evidence="1" key="1">
    <citation type="journal article" date="2021" name="New Phytol.">
        <title>Evolutionary innovations through gain and loss of genes in the ectomycorrhizal Boletales.</title>
        <authorList>
            <person name="Wu G."/>
            <person name="Miyauchi S."/>
            <person name="Morin E."/>
            <person name="Kuo A."/>
            <person name="Drula E."/>
            <person name="Varga T."/>
            <person name="Kohler A."/>
            <person name="Feng B."/>
            <person name="Cao Y."/>
            <person name="Lipzen A."/>
            <person name="Daum C."/>
            <person name="Hundley H."/>
            <person name="Pangilinan J."/>
            <person name="Johnson J."/>
            <person name="Barry K."/>
            <person name="LaButti K."/>
            <person name="Ng V."/>
            <person name="Ahrendt S."/>
            <person name="Min B."/>
            <person name="Choi I.G."/>
            <person name="Park H."/>
            <person name="Plett J.M."/>
            <person name="Magnuson J."/>
            <person name="Spatafora J.W."/>
            <person name="Nagy L.G."/>
            <person name="Henrissat B."/>
            <person name="Grigoriev I.V."/>
            <person name="Yang Z.L."/>
            <person name="Xu J."/>
            <person name="Martin F.M."/>
        </authorList>
    </citation>
    <scope>NUCLEOTIDE SEQUENCE</scope>
    <source>
        <strain evidence="1">KUC20120723A-06</strain>
    </source>
</reference>
<accession>A0ACB8B2U7</accession>
<name>A0ACB8B2U7_9AGAM</name>
<comment type="caution">
    <text evidence="1">The sequence shown here is derived from an EMBL/GenBank/DDBJ whole genome shotgun (WGS) entry which is preliminary data.</text>
</comment>